<organism evidence="6 7">
    <name type="scientific">Monosporascus ibericus</name>
    <dbReference type="NCBI Taxonomy" id="155417"/>
    <lineage>
        <taxon>Eukaryota</taxon>
        <taxon>Fungi</taxon>
        <taxon>Dikarya</taxon>
        <taxon>Ascomycota</taxon>
        <taxon>Pezizomycotina</taxon>
        <taxon>Sordariomycetes</taxon>
        <taxon>Xylariomycetidae</taxon>
        <taxon>Xylariales</taxon>
        <taxon>Xylariales incertae sedis</taxon>
        <taxon>Monosporascus</taxon>
    </lineage>
</organism>
<dbReference type="OrthoDB" id="407146at2759"/>
<dbReference type="AlphaFoldDB" id="A0A4Q4TP86"/>
<dbReference type="GO" id="GO:0005829">
    <property type="term" value="C:cytosol"/>
    <property type="evidence" value="ECO:0007669"/>
    <property type="project" value="InterPro"/>
</dbReference>
<dbReference type="PRINTS" id="PR00706">
    <property type="entry name" value="PYROGLUPTASE"/>
</dbReference>
<dbReference type="PANTHER" id="PTHR23402:SF1">
    <property type="entry name" value="PYROGLUTAMYL-PEPTIDASE I"/>
    <property type="match status" value="1"/>
</dbReference>
<comment type="caution">
    <text evidence="6">The sequence shown here is derived from an EMBL/GenBank/DDBJ whole genome shotgun (WGS) entry which is preliminary data.</text>
</comment>
<accession>A0A4Q4TP86</accession>
<reference evidence="6 7" key="1">
    <citation type="submission" date="2018-06" db="EMBL/GenBank/DDBJ databases">
        <title>Complete Genomes of Monosporascus.</title>
        <authorList>
            <person name="Robinson A.J."/>
            <person name="Natvig D.O."/>
        </authorList>
    </citation>
    <scope>NUCLEOTIDE SEQUENCE [LARGE SCALE GENOMIC DNA]</scope>
    <source>
        <strain evidence="6 7">CBS 110550</strain>
    </source>
</reference>
<dbReference type="SUPFAM" id="SSF53182">
    <property type="entry name" value="Pyrrolidone carboxyl peptidase (pyroglutamate aminopeptidase)"/>
    <property type="match status" value="1"/>
</dbReference>
<keyword evidence="5" id="KW-0788">Thiol protease</keyword>
<dbReference type="InterPro" id="IPR016125">
    <property type="entry name" value="Peptidase_C15-like"/>
</dbReference>
<proteinExistence type="inferred from homology"/>
<dbReference type="Proteomes" id="UP000293360">
    <property type="component" value="Unassembled WGS sequence"/>
</dbReference>
<dbReference type="GO" id="GO:0006508">
    <property type="term" value="P:proteolysis"/>
    <property type="evidence" value="ECO:0007669"/>
    <property type="project" value="UniProtKB-KW"/>
</dbReference>
<dbReference type="InterPro" id="IPR000816">
    <property type="entry name" value="Peptidase_C15"/>
</dbReference>
<keyword evidence="3" id="KW-0645">Protease</keyword>
<gene>
    <name evidence="6" type="ORF">DL764_001502</name>
</gene>
<evidence type="ECO:0000313" key="6">
    <source>
        <dbReference type="EMBL" id="RYP09081.1"/>
    </source>
</evidence>
<dbReference type="InterPro" id="IPR036440">
    <property type="entry name" value="Peptidase_C15-like_sf"/>
</dbReference>
<evidence type="ECO:0000256" key="2">
    <source>
        <dbReference type="ARBA" id="ARBA00022490"/>
    </source>
</evidence>
<evidence type="ECO:0000256" key="3">
    <source>
        <dbReference type="ARBA" id="ARBA00022670"/>
    </source>
</evidence>
<dbReference type="EMBL" id="QJNU01000047">
    <property type="protein sequence ID" value="RYP09081.1"/>
    <property type="molecule type" value="Genomic_DNA"/>
</dbReference>
<dbReference type="PANTHER" id="PTHR23402">
    <property type="entry name" value="PROTEASE FAMILY C15 PYROGLUTAMYL-PEPTIDASE I-RELATED"/>
    <property type="match status" value="1"/>
</dbReference>
<dbReference type="Gene3D" id="3.40.630.20">
    <property type="entry name" value="Peptidase C15, pyroglutamyl peptidase I-like"/>
    <property type="match status" value="1"/>
</dbReference>
<evidence type="ECO:0000256" key="1">
    <source>
        <dbReference type="ARBA" id="ARBA00006641"/>
    </source>
</evidence>
<evidence type="ECO:0000313" key="7">
    <source>
        <dbReference type="Proteomes" id="UP000293360"/>
    </source>
</evidence>
<evidence type="ECO:0000256" key="5">
    <source>
        <dbReference type="ARBA" id="ARBA00022807"/>
    </source>
</evidence>
<keyword evidence="2" id="KW-0963">Cytoplasm</keyword>
<keyword evidence="7" id="KW-1185">Reference proteome</keyword>
<dbReference type="Pfam" id="PF01470">
    <property type="entry name" value="Peptidase_C15"/>
    <property type="match status" value="1"/>
</dbReference>
<evidence type="ECO:0000256" key="4">
    <source>
        <dbReference type="ARBA" id="ARBA00022801"/>
    </source>
</evidence>
<evidence type="ECO:0008006" key="8">
    <source>
        <dbReference type="Google" id="ProtNLM"/>
    </source>
</evidence>
<sequence>MPSPATVTKVLVTGFGAFMGLEDNPSWEIASRLPRTLPNNIEVTTHPEAIPVAYHPVFDLVPPLYAADDYDIVLHTGLAAAREYFAVEQSSSQSRLAEGGYQSFPDVNGEVFTVAEQEAAWVDEPLSLETDLDLIRVVELWKNKTSHIAFPPLGDDDTQDPATVITESWRGAKAGSPVEVELRNDFDYASAVEDAATDDVRWSDEVGFYLCGFIYYTGLVEKSKTGLRDVVFMHVPYLDTEDQCAMGVEVTIELINSLVESWRERQ</sequence>
<keyword evidence="4" id="KW-0378">Hydrolase</keyword>
<name>A0A4Q4TP86_9PEZI</name>
<protein>
    <recommendedName>
        <fullName evidence="8">Peptidase C15, pyroglutamyl peptidase I-like protein</fullName>
    </recommendedName>
</protein>
<comment type="similarity">
    <text evidence="1">Belongs to the peptidase C15 family.</text>
</comment>
<dbReference type="GO" id="GO:0016920">
    <property type="term" value="F:pyroglutamyl-peptidase activity"/>
    <property type="evidence" value="ECO:0007669"/>
    <property type="project" value="InterPro"/>
</dbReference>